<keyword evidence="3" id="KW-1185">Reference proteome</keyword>
<dbReference type="AlphaFoldDB" id="A0AAD6FRC3"/>
<accession>A0AAD6FRC3</accession>
<name>A0AAD6FRC3_9TELE</name>
<proteinExistence type="predicted"/>
<dbReference type="EMBL" id="JAPTMU010000006">
    <property type="protein sequence ID" value="KAJ4942532.1"/>
    <property type="molecule type" value="Genomic_DNA"/>
</dbReference>
<gene>
    <name evidence="2" type="ORF">JOQ06_012388</name>
</gene>
<dbReference type="Proteomes" id="UP001219934">
    <property type="component" value="Unassembled WGS sequence"/>
</dbReference>
<protein>
    <submittedName>
        <fullName evidence="2">Uncharacterized protein</fullName>
    </submittedName>
</protein>
<comment type="caution">
    <text evidence="2">The sequence shown here is derived from an EMBL/GenBank/DDBJ whole genome shotgun (WGS) entry which is preliminary data.</text>
</comment>
<organism evidence="2 3">
    <name type="scientific">Pogonophryne albipinna</name>
    <dbReference type="NCBI Taxonomy" id="1090488"/>
    <lineage>
        <taxon>Eukaryota</taxon>
        <taxon>Metazoa</taxon>
        <taxon>Chordata</taxon>
        <taxon>Craniata</taxon>
        <taxon>Vertebrata</taxon>
        <taxon>Euteleostomi</taxon>
        <taxon>Actinopterygii</taxon>
        <taxon>Neopterygii</taxon>
        <taxon>Teleostei</taxon>
        <taxon>Neoteleostei</taxon>
        <taxon>Acanthomorphata</taxon>
        <taxon>Eupercaria</taxon>
        <taxon>Perciformes</taxon>
        <taxon>Notothenioidei</taxon>
        <taxon>Pogonophryne</taxon>
    </lineage>
</organism>
<evidence type="ECO:0000313" key="2">
    <source>
        <dbReference type="EMBL" id="KAJ4942532.1"/>
    </source>
</evidence>
<reference evidence="2" key="1">
    <citation type="submission" date="2022-11" db="EMBL/GenBank/DDBJ databases">
        <title>Chromosome-level genome of Pogonophryne albipinna.</title>
        <authorList>
            <person name="Jo E."/>
        </authorList>
    </citation>
    <scope>NUCLEOTIDE SEQUENCE</scope>
    <source>
        <strain evidence="2">SGF0006</strain>
        <tissue evidence="2">Muscle</tissue>
    </source>
</reference>
<feature type="non-terminal residue" evidence="2">
    <location>
        <position position="1"/>
    </location>
</feature>
<sequence length="60" mass="6549">MQHPDSWKPISNHSVREGVQRSVLRPAPTHCQGPACFIGQLYGIHYAHLTATVILSDGLG</sequence>
<evidence type="ECO:0000313" key="3">
    <source>
        <dbReference type="Proteomes" id="UP001219934"/>
    </source>
</evidence>
<feature type="region of interest" description="Disordered" evidence="1">
    <location>
        <begin position="1"/>
        <end position="21"/>
    </location>
</feature>
<evidence type="ECO:0000256" key="1">
    <source>
        <dbReference type="SAM" id="MobiDB-lite"/>
    </source>
</evidence>